<dbReference type="Pfam" id="PF02990">
    <property type="entry name" value="EMP70"/>
    <property type="match status" value="1"/>
</dbReference>
<feature type="transmembrane region" description="Helical" evidence="8">
    <location>
        <begin position="283"/>
        <end position="310"/>
    </location>
</feature>
<evidence type="ECO:0000256" key="1">
    <source>
        <dbReference type="ARBA" id="ARBA00004542"/>
    </source>
</evidence>
<name>A0A7I8VEN2_9ANNE</name>
<dbReference type="InterPro" id="IPR004240">
    <property type="entry name" value="EMP70"/>
</dbReference>
<dbReference type="Gene3D" id="3.60.10.10">
    <property type="entry name" value="Endonuclease/exonuclease/phosphatase"/>
    <property type="match status" value="1"/>
</dbReference>
<keyword evidence="6 8" id="KW-0472">Membrane</keyword>
<dbReference type="InterPro" id="IPR036691">
    <property type="entry name" value="Endo/exonu/phosph_ase_sf"/>
</dbReference>
<feature type="chain" id="PRO_5029952283" description="Transmembrane 9 superfamily member" evidence="8">
    <location>
        <begin position="19"/>
        <end position="937"/>
    </location>
</feature>
<comment type="caution">
    <text evidence="10">The sequence shown here is derived from an EMBL/GenBank/DDBJ whole genome shotgun (WGS) entry which is preliminary data.</text>
</comment>
<evidence type="ECO:0000256" key="7">
    <source>
        <dbReference type="ARBA" id="ARBA00037688"/>
    </source>
</evidence>
<dbReference type="OrthoDB" id="1666796at2759"/>
<evidence type="ECO:0000256" key="3">
    <source>
        <dbReference type="ARBA" id="ARBA00022692"/>
    </source>
</evidence>
<evidence type="ECO:0000256" key="5">
    <source>
        <dbReference type="ARBA" id="ARBA00022989"/>
    </source>
</evidence>
<feature type="signal peptide" evidence="8">
    <location>
        <begin position="1"/>
        <end position="18"/>
    </location>
</feature>
<comment type="function">
    <text evidence="7">Plays an essential role in autophagy.</text>
</comment>
<dbReference type="GO" id="GO:0072657">
    <property type="term" value="P:protein localization to membrane"/>
    <property type="evidence" value="ECO:0007669"/>
    <property type="project" value="TreeGrafter"/>
</dbReference>
<reference evidence="10 11" key="1">
    <citation type="submission" date="2020-08" db="EMBL/GenBank/DDBJ databases">
        <authorList>
            <person name="Hejnol A."/>
        </authorList>
    </citation>
    <scope>NUCLEOTIDE SEQUENCE [LARGE SCALE GENOMIC DNA]</scope>
</reference>
<gene>
    <name evidence="10" type="ORF">DGYR_LOCUS3056</name>
</gene>
<dbReference type="SUPFAM" id="SSF56219">
    <property type="entry name" value="DNase I-like"/>
    <property type="match status" value="1"/>
</dbReference>
<feature type="transmembrane region" description="Helical" evidence="8">
    <location>
        <begin position="217"/>
        <end position="240"/>
    </location>
</feature>
<feature type="transmembrane region" description="Helical" evidence="8">
    <location>
        <begin position="316"/>
        <end position="337"/>
    </location>
</feature>
<keyword evidence="11" id="KW-1185">Reference proteome</keyword>
<keyword evidence="5 8" id="KW-1133">Transmembrane helix</keyword>
<evidence type="ECO:0000256" key="6">
    <source>
        <dbReference type="ARBA" id="ARBA00023136"/>
    </source>
</evidence>
<sequence length="937" mass="107259">MAVSFGFVVLACFSLVSSAKYKDDEKVTVYVNKVGPYFNPHETYHYYQLPVCRPQKIEHKSLTLGEVLDGDRMAVSNYDLRFKKDENDKELCTVELSEKDLNTLRSAIEDLYFFEFVVDELPIRGFVGHLEEGGFLPHKHKIHLWTHLRFNVEYNGDQIIYANVSTKERQPTNLDDKQAPLKVTFTYSVKWHPSKMLHSERSKRTNNNNFFPKTLEIHWLSIINSMVLVFLLIGFVIIILTRVLKNDFARYNGDEEEDDIPEDDNGWKIIHSDVFRFPKFKTLFCAILGVGSQFISVATGILIMAVLGMFNVHRHGSINAASIFLYAFTSCISGYVAANMYRKMGGQNWVWNINLTSALFALPFFIVWSFTNSVAWAYGSTQALPWQTVLLLLSVWIFLGYPLTIIGGIFGKNWAGSFDAPCRTKNIAREIPSVPWYRSCLAHCVIGGFLPFSAISVELYYIFSTLWGREQQYTLYGILFVVYAILLSVTACISIALTYFQLSTEDYRWWWRSVFSAGSTGGFVFLYSLFYYFKRSNMSGMLQTVEFFGYTILGFLATMNYGASSFGNLNDQDIDLTKVRRSDTKGWFKDVQIGDILQIDFPSSVESCYLDVKSCFEDTEKIVDLATLKLALKQEFRDIKQPLLKCQYQTKSHLNTSKSIKIMQWNMLSQALSTGKDSFCRCPSSALELPFRVLRILEEIANVDADIICLQEVDLFGILHSVLCRIGYNATFLPKPDSPALYCKNTYGPDGCAIFYKRNELESIDCERLILKSLSGHFTNQVCLVATFKRGDNLFCVANTHLKARKGWEVLREEQGVFLINHFHSKYSQLPLLICGDFNGDPNENVYKVITSKMNFMSSYKSILNSEPEFTTWKIRGGRGGETDIRKTVDYIFYSSNYINITSIKKLPEEKEIGSERLPGYHYPSDHLSLAVEFSFK</sequence>
<evidence type="ECO:0000256" key="8">
    <source>
        <dbReference type="RuleBase" id="RU363079"/>
    </source>
</evidence>
<feature type="transmembrane region" description="Helical" evidence="8">
    <location>
        <begin position="390"/>
        <end position="415"/>
    </location>
</feature>
<dbReference type="GO" id="GO:0000421">
    <property type="term" value="C:autophagosome membrane"/>
    <property type="evidence" value="ECO:0007669"/>
    <property type="project" value="UniProtKB-SubCell"/>
</dbReference>
<evidence type="ECO:0000256" key="2">
    <source>
        <dbReference type="ARBA" id="ARBA00005227"/>
    </source>
</evidence>
<comment type="similarity">
    <text evidence="2 8">Belongs to the nonaspanin (TM9SF) (TC 9.A.2) family.</text>
</comment>
<accession>A0A7I8VEN2</accession>
<feature type="transmembrane region" description="Helical" evidence="8">
    <location>
        <begin position="436"/>
        <end position="463"/>
    </location>
</feature>
<dbReference type="EMBL" id="CAJFCJ010000005">
    <property type="protein sequence ID" value="CAD5114181.1"/>
    <property type="molecule type" value="Genomic_DNA"/>
</dbReference>
<dbReference type="InterPro" id="IPR005135">
    <property type="entry name" value="Endo/exonuclease/phosphatase"/>
</dbReference>
<proteinExistence type="inferred from homology"/>
<dbReference type="PANTHER" id="PTHR10766">
    <property type="entry name" value="TRANSMEMBRANE 9 SUPERFAMILY PROTEIN"/>
    <property type="match status" value="1"/>
</dbReference>
<keyword evidence="3 8" id="KW-0812">Transmembrane</keyword>
<dbReference type="Pfam" id="PF03372">
    <property type="entry name" value="Exo_endo_phos"/>
    <property type="match status" value="1"/>
</dbReference>
<feature type="transmembrane region" description="Helical" evidence="8">
    <location>
        <begin position="475"/>
        <end position="497"/>
    </location>
</feature>
<protein>
    <recommendedName>
        <fullName evidence="8">Transmembrane 9 superfamily member</fullName>
    </recommendedName>
</protein>
<dbReference type="PANTHER" id="PTHR10766:SF177">
    <property type="entry name" value="TRANSMEMBRANE 9 SUPERFAMILY MEMBER 1"/>
    <property type="match status" value="1"/>
</dbReference>
<evidence type="ECO:0000256" key="4">
    <source>
        <dbReference type="ARBA" id="ARBA00022729"/>
    </source>
</evidence>
<feature type="transmembrane region" description="Helical" evidence="8">
    <location>
        <begin position="349"/>
        <end position="370"/>
    </location>
</feature>
<organism evidence="10 11">
    <name type="scientific">Dimorphilus gyrociliatus</name>
    <dbReference type="NCBI Taxonomy" id="2664684"/>
    <lineage>
        <taxon>Eukaryota</taxon>
        <taxon>Metazoa</taxon>
        <taxon>Spiralia</taxon>
        <taxon>Lophotrochozoa</taxon>
        <taxon>Annelida</taxon>
        <taxon>Polychaeta</taxon>
        <taxon>Polychaeta incertae sedis</taxon>
        <taxon>Dinophilidae</taxon>
        <taxon>Dimorphilus</taxon>
    </lineage>
</organism>
<feature type="domain" description="Endonuclease/exonuclease/phosphatase" evidence="9">
    <location>
        <begin position="663"/>
        <end position="927"/>
    </location>
</feature>
<comment type="subcellular location">
    <subcellularLocation>
        <location evidence="1">Cytoplasmic vesicle</location>
        <location evidence="1">Autophagosome membrane</location>
        <topology evidence="1">Multi-pass membrane protein</topology>
    </subcellularLocation>
</comment>
<dbReference type="GO" id="GO:0003824">
    <property type="term" value="F:catalytic activity"/>
    <property type="evidence" value="ECO:0007669"/>
    <property type="project" value="InterPro"/>
</dbReference>
<keyword evidence="4 8" id="KW-0732">Signal</keyword>
<evidence type="ECO:0000259" key="9">
    <source>
        <dbReference type="Pfam" id="PF03372"/>
    </source>
</evidence>
<dbReference type="Proteomes" id="UP000549394">
    <property type="component" value="Unassembled WGS sequence"/>
</dbReference>
<feature type="transmembrane region" description="Helical" evidence="8">
    <location>
        <begin position="509"/>
        <end position="533"/>
    </location>
</feature>
<evidence type="ECO:0000313" key="11">
    <source>
        <dbReference type="Proteomes" id="UP000549394"/>
    </source>
</evidence>
<evidence type="ECO:0000313" key="10">
    <source>
        <dbReference type="EMBL" id="CAD5114181.1"/>
    </source>
</evidence>
<dbReference type="AlphaFoldDB" id="A0A7I8VEN2"/>